<evidence type="ECO:0000313" key="2">
    <source>
        <dbReference type="EMBL" id="NME68688.1"/>
    </source>
</evidence>
<dbReference type="RefSeq" id="WP_169656987.1">
    <property type="nucleotide sequence ID" value="NZ_JABANE010000027.1"/>
</dbReference>
<dbReference type="PANTHER" id="PTHR18964:SF149">
    <property type="entry name" value="BIFUNCTIONAL UDP-N-ACETYLGLUCOSAMINE 2-EPIMERASE_N-ACETYLMANNOSAMINE KINASE"/>
    <property type="match status" value="1"/>
</dbReference>
<reference evidence="2 3" key="1">
    <citation type="submission" date="2020-04" db="EMBL/GenBank/DDBJ databases">
        <title>Flammeovirga sp. SR4, a novel species isolated from seawater.</title>
        <authorList>
            <person name="Wang X."/>
        </authorList>
    </citation>
    <scope>NUCLEOTIDE SEQUENCE [LARGE SCALE GENOMIC DNA]</scope>
    <source>
        <strain evidence="2 3">ATCC 23126</strain>
    </source>
</reference>
<dbReference type="Gene3D" id="3.30.420.40">
    <property type="match status" value="2"/>
</dbReference>
<evidence type="ECO:0000313" key="3">
    <source>
        <dbReference type="Proteomes" id="UP000576082"/>
    </source>
</evidence>
<dbReference type="EMBL" id="JABANE010000027">
    <property type="protein sequence ID" value="NME68688.1"/>
    <property type="molecule type" value="Genomic_DNA"/>
</dbReference>
<dbReference type="SUPFAM" id="SSF53067">
    <property type="entry name" value="Actin-like ATPase domain"/>
    <property type="match status" value="1"/>
</dbReference>
<comment type="caution">
    <text evidence="2">The sequence shown here is derived from an EMBL/GenBank/DDBJ whole genome shotgun (WGS) entry which is preliminary data.</text>
</comment>
<dbReference type="AlphaFoldDB" id="A0A7X9RS93"/>
<dbReference type="PANTHER" id="PTHR18964">
    <property type="entry name" value="ROK (REPRESSOR, ORF, KINASE) FAMILY"/>
    <property type="match status" value="1"/>
</dbReference>
<sequence>MKKFILTADIGGSHITSSVVDFTTLKTIENTTSTVKVDSHASAEKIITEWTSALSESIEKFDGVIEGIALSMPGPFDYKNGICEITGLGKYENLFGYNIRLVLFDKYNSFITDPSKIIFLNDADAFILGAVRMQNYQNEKVIGLTLGTGYGSGFVENGQLLTEDSRVPEGGLMYCQPFKEGIAEDYISTRWFVKEWEKREGKKVKGVKEVSEADNITSKQLFDEFGNNLSATLKPWKETFQPTKMVIGGNITNVLSKFVKPLKNELNIEEIIAFSHTEKAAMIGAALHYQKESKIQMKNKGTL</sequence>
<keyword evidence="3" id="KW-1185">Reference proteome</keyword>
<comment type="similarity">
    <text evidence="1">Belongs to the ROK (NagC/XylR) family.</text>
</comment>
<dbReference type="InterPro" id="IPR000600">
    <property type="entry name" value="ROK"/>
</dbReference>
<proteinExistence type="inferred from homology"/>
<name>A0A7X9RS93_9BACT</name>
<dbReference type="Pfam" id="PF00480">
    <property type="entry name" value="ROK"/>
    <property type="match status" value="1"/>
</dbReference>
<accession>A0A7X9RS93</accession>
<dbReference type="Proteomes" id="UP000576082">
    <property type="component" value="Unassembled WGS sequence"/>
</dbReference>
<dbReference type="InterPro" id="IPR043129">
    <property type="entry name" value="ATPase_NBD"/>
</dbReference>
<organism evidence="2 3">
    <name type="scientific">Flammeovirga aprica JL-4</name>
    <dbReference type="NCBI Taxonomy" id="694437"/>
    <lineage>
        <taxon>Bacteria</taxon>
        <taxon>Pseudomonadati</taxon>
        <taxon>Bacteroidota</taxon>
        <taxon>Cytophagia</taxon>
        <taxon>Cytophagales</taxon>
        <taxon>Flammeovirgaceae</taxon>
        <taxon>Flammeovirga</taxon>
    </lineage>
</organism>
<gene>
    <name evidence="2" type="ORF">HHU12_12020</name>
</gene>
<protein>
    <submittedName>
        <fullName evidence="2">ROK family protein</fullName>
    </submittedName>
</protein>
<evidence type="ECO:0000256" key="1">
    <source>
        <dbReference type="ARBA" id="ARBA00006479"/>
    </source>
</evidence>